<evidence type="ECO:0000256" key="1">
    <source>
        <dbReference type="SAM" id="MobiDB-lite"/>
    </source>
</evidence>
<evidence type="ECO:0000256" key="2">
    <source>
        <dbReference type="SAM" id="SignalP"/>
    </source>
</evidence>
<reference evidence="3" key="1">
    <citation type="submission" date="2024-05" db="EMBL/GenBank/DDBJ databases">
        <title>Whole genome shotgun sequence of Streptomyces hygroscopicus NBRC 113678.</title>
        <authorList>
            <person name="Komaki H."/>
            <person name="Tamura T."/>
        </authorList>
    </citation>
    <scope>NUCLEOTIDE SEQUENCE</scope>
    <source>
        <strain evidence="3">N11-34</strain>
    </source>
</reference>
<comment type="caution">
    <text evidence="3">The sequence shown here is derived from an EMBL/GenBank/DDBJ whole genome shotgun (WGS) entry which is preliminary data.</text>
</comment>
<gene>
    <name evidence="3" type="ORF">TPA0910_51250</name>
</gene>
<keyword evidence="4" id="KW-1185">Reference proteome</keyword>
<feature type="chain" id="PRO_5045747881" description="Secreted protein" evidence="2">
    <location>
        <begin position="32"/>
        <end position="62"/>
    </location>
</feature>
<evidence type="ECO:0000313" key="4">
    <source>
        <dbReference type="Proteomes" id="UP001054854"/>
    </source>
</evidence>
<organism evidence="3 4">
    <name type="scientific">Streptomyces hygroscopicus</name>
    <dbReference type="NCBI Taxonomy" id="1912"/>
    <lineage>
        <taxon>Bacteria</taxon>
        <taxon>Bacillati</taxon>
        <taxon>Actinomycetota</taxon>
        <taxon>Actinomycetes</taxon>
        <taxon>Kitasatosporales</taxon>
        <taxon>Streptomycetaceae</taxon>
        <taxon>Streptomyces</taxon>
        <taxon>Streptomyces violaceusniger group</taxon>
    </lineage>
</organism>
<feature type="signal peptide" evidence="2">
    <location>
        <begin position="1"/>
        <end position="31"/>
    </location>
</feature>
<sequence>MESHMTRTKKILVAFAIATAAALGAAAPAIADEHMPSPGTAAPAERGGLLSVQDEHMPVAPR</sequence>
<evidence type="ECO:0008006" key="5">
    <source>
        <dbReference type="Google" id="ProtNLM"/>
    </source>
</evidence>
<dbReference type="EMBL" id="BNEK01000005">
    <property type="protein sequence ID" value="GHJ30692.1"/>
    <property type="molecule type" value="Genomic_DNA"/>
</dbReference>
<keyword evidence="2" id="KW-0732">Signal</keyword>
<name>A0ABQ3U503_STRHY</name>
<accession>A0ABQ3U503</accession>
<protein>
    <recommendedName>
        <fullName evidence="5">Secreted protein</fullName>
    </recommendedName>
</protein>
<evidence type="ECO:0000313" key="3">
    <source>
        <dbReference type="EMBL" id="GHJ30692.1"/>
    </source>
</evidence>
<dbReference type="Proteomes" id="UP001054854">
    <property type="component" value="Unassembled WGS sequence"/>
</dbReference>
<feature type="region of interest" description="Disordered" evidence="1">
    <location>
        <begin position="32"/>
        <end position="62"/>
    </location>
</feature>
<feature type="compositionally biased region" description="Basic and acidic residues" evidence="1">
    <location>
        <begin position="53"/>
        <end position="62"/>
    </location>
</feature>
<proteinExistence type="predicted"/>